<accession>A0A5D4MHF9</accession>
<dbReference type="RefSeq" id="WP_148952694.1">
    <property type="nucleotide sequence ID" value="NZ_VTEG01000001.1"/>
</dbReference>
<keyword evidence="1" id="KW-1133">Transmembrane helix</keyword>
<gene>
    <name evidence="2" type="ORF">FZC84_01355</name>
</gene>
<sequence length="164" mass="19219">MNDQEKIHHLCKELIPLMDDVDHFTKDILMDHIQECRTCQQSYAKINEFSENFSSPKVQEEVEIPPLKKLAQFNTGLKILLIGIRVVILFYLIFSSLKFSDGMSLSETTIQHLEAGIFLFYFPAAIFLTVFSFIFFNKKWSFFSLCLDILVITMTTVFLRWLFI</sequence>
<proteinExistence type="predicted"/>
<feature type="transmembrane region" description="Helical" evidence="1">
    <location>
        <begin position="115"/>
        <end position="136"/>
    </location>
</feature>
<feature type="transmembrane region" description="Helical" evidence="1">
    <location>
        <begin position="75"/>
        <end position="94"/>
    </location>
</feature>
<dbReference type="AlphaFoldDB" id="A0A5D4MHF9"/>
<evidence type="ECO:0008006" key="4">
    <source>
        <dbReference type="Google" id="ProtNLM"/>
    </source>
</evidence>
<evidence type="ECO:0000313" key="2">
    <source>
        <dbReference type="EMBL" id="TYS01335.1"/>
    </source>
</evidence>
<reference evidence="2 3" key="1">
    <citation type="submission" date="2019-08" db="EMBL/GenBank/DDBJ databases">
        <title>Bacillus genomes from the desert of Cuatro Cienegas, Coahuila.</title>
        <authorList>
            <person name="Olmedo-Alvarez G."/>
        </authorList>
    </citation>
    <scope>NUCLEOTIDE SEQUENCE [LARGE SCALE GENOMIC DNA]</scope>
    <source>
        <strain evidence="2 3">CH128b_4D</strain>
    </source>
</reference>
<evidence type="ECO:0000313" key="3">
    <source>
        <dbReference type="Proteomes" id="UP000325182"/>
    </source>
</evidence>
<comment type="caution">
    <text evidence="2">The sequence shown here is derived from an EMBL/GenBank/DDBJ whole genome shotgun (WGS) entry which is preliminary data.</text>
</comment>
<evidence type="ECO:0000256" key="1">
    <source>
        <dbReference type="SAM" id="Phobius"/>
    </source>
</evidence>
<feature type="transmembrane region" description="Helical" evidence="1">
    <location>
        <begin position="142"/>
        <end position="163"/>
    </location>
</feature>
<protein>
    <recommendedName>
        <fullName evidence="4">Zinc-finger domain-containing protein</fullName>
    </recommendedName>
</protein>
<organism evidence="2 3">
    <name type="scientific">Rossellomorea vietnamensis</name>
    <dbReference type="NCBI Taxonomy" id="218284"/>
    <lineage>
        <taxon>Bacteria</taxon>
        <taxon>Bacillati</taxon>
        <taxon>Bacillota</taxon>
        <taxon>Bacilli</taxon>
        <taxon>Bacillales</taxon>
        <taxon>Bacillaceae</taxon>
        <taxon>Rossellomorea</taxon>
    </lineage>
</organism>
<keyword evidence="1" id="KW-0472">Membrane</keyword>
<name>A0A5D4MHF9_9BACI</name>
<dbReference type="Proteomes" id="UP000325182">
    <property type="component" value="Unassembled WGS sequence"/>
</dbReference>
<dbReference type="EMBL" id="VTEG01000001">
    <property type="protein sequence ID" value="TYS01335.1"/>
    <property type="molecule type" value="Genomic_DNA"/>
</dbReference>
<keyword evidence="1" id="KW-0812">Transmembrane</keyword>